<accession>A0A6G0XQT7</accession>
<evidence type="ECO:0000313" key="2">
    <source>
        <dbReference type="Proteomes" id="UP000481153"/>
    </source>
</evidence>
<protein>
    <recommendedName>
        <fullName evidence="3">Potassium channel tetramerisation-type BTB domain-containing protein</fullName>
    </recommendedName>
</protein>
<dbReference type="VEuPathDB" id="FungiDB:AeMF1_020173"/>
<organism evidence="1 2">
    <name type="scientific">Aphanomyces euteiches</name>
    <dbReference type="NCBI Taxonomy" id="100861"/>
    <lineage>
        <taxon>Eukaryota</taxon>
        <taxon>Sar</taxon>
        <taxon>Stramenopiles</taxon>
        <taxon>Oomycota</taxon>
        <taxon>Saprolegniomycetes</taxon>
        <taxon>Saprolegniales</taxon>
        <taxon>Verrucalvaceae</taxon>
        <taxon>Aphanomyces</taxon>
    </lineage>
</organism>
<dbReference type="AlphaFoldDB" id="A0A6G0XQT7"/>
<dbReference type="Gene3D" id="3.30.710.10">
    <property type="entry name" value="Potassium Channel Kv1.1, Chain A"/>
    <property type="match status" value="1"/>
</dbReference>
<sequence length="133" mass="15623">MSDPDLNHIQERCYDFQQAVDVIPEEAAVMKQKMTGWKEIEANSTVHWKRPENYPPERRWQNLQNLLGDTTALWGYTLHDSGQWNPDTPNAAFFLDLDASLFRRILHYLRTGELSLTDYVALSMRYCNPMKNM</sequence>
<keyword evidence="2" id="KW-1185">Reference proteome</keyword>
<dbReference type="SUPFAM" id="SSF54695">
    <property type="entry name" value="POZ domain"/>
    <property type="match status" value="1"/>
</dbReference>
<proteinExistence type="predicted"/>
<dbReference type="Proteomes" id="UP000481153">
    <property type="component" value="Unassembled WGS sequence"/>
</dbReference>
<dbReference type="InterPro" id="IPR011333">
    <property type="entry name" value="SKP1/BTB/POZ_sf"/>
</dbReference>
<gene>
    <name evidence="1" type="ORF">Ae201684_002288</name>
</gene>
<reference evidence="1 2" key="1">
    <citation type="submission" date="2019-07" db="EMBL/GenBank/DDBJ databases">
        <title>Genomics analysis of Aphanomyces spp. identifies a new class of oomycete effector associated with host adaptation.</title>
        <authorList>
            <person name="Gaulin E."/>
        </authorList>
    </citation>
    <scope>NUCLEOTIDE SEQUENCE [LARGE SCALE GENOMIC DNA]</scope>
    <source>
        <strain evidence="1 2">ATCC 201684</strain>
    </source>
</reference>
<evidence type="ECO:0008006" key="3">
    <source>
        <dbReference type="Google" id="ProtNLM"/>
    </source>
</evidence>
<name>A0A6G0XQT7_9STRA</name>
<comment type="caution">
    <text evidence="1">The sequence shown here is derived from an EMBL/GenBank/DDBJ whole genome shotgun (WGS) entry which is preliminary data.</text>
</comment>
<evidence type="ECO:0000313" key="1">
    <source>
        <dbReference type="EMBL" id="KAF0742894.1"/>
    </source>
</evidence>
<dbReference type="EMBL" id="VJMJ01000023">
    <property type="protein sequence ID" value="KAF0742894.1"/>
    <property type="molecule type" value="Genomic_DNA"/>
</dbReference>